<dbReference type="SUPFAM" id="SSF53448">
    <property type="entry name" value="Nucleotide-diphospho-sugar transferases"/>
    <property type="match status" value="1"/>
</dbReference>
<name>A0ABR8CLY4_9NOST</name>
<accession>A0ABR8CLY4</accession>
<sequence>MTNSSAIAAPEVTIIVSPRERFSCTREALESIYEHSDYPFQLIYIDGGSPSHIQNYLTEQAQQKQFQLIRTDYYLSPNHARNLGLRQVTSKYVVFIDNDVVVTPGWLKPLVQCAEETGATIVSPLICQGSPLHTEVHCAGGESRIKVETQGENTKRKIIEKIYKQGRKVADIRPQLQRQQTGLAEFHCMMVRTEIFSQIGLLDEALLNTKEHVDLCILVAEAGGSVYLEPESVMTYITSKPLEPTDINYYMLRWSDAWELSSLQRLSEKWNLTKDEYFQNKYKRLGWRRQMAIISPFVRKLPIGKFGWRVAGKLLLSIDKVVNRYMTTRYAQKHLQNLQ</sequence>
<dbReference type="PANTHER" id="PTHR43179">
    <property type="entry name" value="RHAMNOSYLTRANSFERASE WBBL"/>
    <property type="match status" value="1"/>
</dbReference>
<evidence type="ECO:0000313" key="2">
    <source>
        <dbReference type="EMBL" id="MBD2344227.1"/>
    </source>
</evidence>
<dbReference type="Proteomes" id="UP000607281">
    <property type="component" value="Unassembled WGS sequence"/>
</dbReference>
<evidence type="ECO:0000259" key="1">
    <source>
        <dbReference type="Pfam" id="PF00535"/>
    </source>
</evidence>
<organism evidence="2 3">
    <name type="scientific">Anabaena subtropica FACHB-260</name>
    <dbReference type="NCBI Taxonomy" id="2692884"/>
    <lineage>
        <taxon>Bacteria</taxon>
        <taxon>Bacillati</taxon>
        <taxon>Cyanobacteriota</taxon>
        <taxon>Cyanophyceae</taxon>
        <taxon>Nostocales</taxon>
        <taxon>Nostocaceae</taxon>
        <taxon>Anabaena</taxon>
    </lineage>
</organism>
<comment type="caution">
    <text evidence="2">The sequence shown here is derived from an EMBL/GenBank/DDBJ whole genome shotgun (WGS) entry which is preliminary data.</text>
</comment>
<dbReference type="PANTHER" id="PTHR43179:SF7">
    <property type="entry name" value="RHAMNOSYLTRANSFERASE WBBL"/>
    <property type="match status" value="1"/>
</dbReference>
<gene>
    <name evidence="2" type="ORF">H6G18_08700</name>
</gene>
<feature type="domain" description="Glycosyltransferase 2-like" evidence="1">
    <location>
        <begin position="16"/>
        <end position="135"/>
    </location>
</feature>
<dbReference type="InterPro" id="IPR029044">
    <property type="entry name" value="Nucleotide-diphossugar_trans"/>
</dbReference>
<keyword evidence="3" id="KW-1185">Reference proteome</keyword>
<proteinExistence type="predicted"/>
<protein>
    <submittedName>
        <fullName evidence="2">Glycosyltransferase</fullName>
    </submittedName>
</protein>
<dbReference type="EMBL" id="JACJRF010000010">
    <property type="protein sequence ID" value="MBD2344227.1"/>
    <property type="molecule type" value="Genomic_DNA"/>
</dbReference>
<dbReference type="Gene3D" id="3.90.550.10">
    <property type="entry name" value="Spore Coat Polysaccharide Biosynthesis Protein SpsA, Chain A"/>
    <property type="match status" value="1"/>
</dbReference>
<evidence type="ECO:0000313" key="3">
    <source>
        <dbReference type="Proteomes" id="UP000607281"/>
    </source>
</evidence>
<reference evidence="2 3" key="1">
    <citation type="journal article" date="2020" name="ISME J.">
        <title>Comparative genomics reveals insights into cyanobacterial evolution and habitat adaptation.</title>
        <authorList>
            <person name="Chen M.Y."/>
            <person name="Teng W.K."/>
            <person name="Zhao L."/>
            <person name="Hu C.X."/>
            <person name="Zhou Y.K."/>
            <person name="Han B.P."/>
            <person name="Song L.R."/>
            <person name="Shu W.S."/>
        </authorList>
    </citation>
    <scope>NUCLEOTIDE SEQUENCE [LARGE SCALE GENOMIC DNA]</scope>
    <source>
        <strain evidence="2 3">FACHB-260</strain>
    </source>
</reference>
<dbReference type="InterPro" id="IPR001173">
    <property type="entry name" value="Glyco_trans_2-like"/>
</dbReference>
<dbReference type="RefSeq" id="WP_190406678.1">
    <property type="nucleotide sequence ID" value="NZ_JACJRF010000010.1"/>
</dbReference>
<dbReference type="Pfam" id="PF00535">
    <property type="entry name" value="Glycos_transf_2"/>
    <property type="match status" value="1"/>
</dbReference>